<dbReference type="GO" id="GO:0016877">
    <property type="term" value="F:ligase activity, forming carbon-sulfur bonds"/>
    <property type="evidence" value="ECO:0007669"/>
    <property type="project" value="UniProtKB-ARBA"/>
</dbReference>
<evidence type="ECO:0000313" key="4">
    <source>
        <dbReference type="EMBL" id="MPV35489.1"/>
    </source>
</evidence>
<feature type="region of interest" description="Disordered" evidence="1">
    <location>
        <begin position="512"/>
        <end position="536"/>
    </location>
</feature>
<dbReference type="PANTHER" id="PTHR43767">
    <property type="entry name" value="LONG-CHAIN-FATTY-ACID--COA LIGASE"/>
    <property type="match status" value="1"/>
</dbReference>
<keyword evidence="5" id="KW-1185">Reference proteome</keyword>
<sequence length="536" mass="58080">MEIGRTLAWTAERFPERPAFAGSRRMTYAQWDERTNRIANAMLALGVRPGDRVATFLSNSEVMASTHLALQKLGVMSTPLNIRLSGPELAYCLDNAEPTVVVSDDLARGVAQEALMMAPVRPTLLHAGSRPLDGAQDFETVVAAADPTAPGVEVAESDPSVMLYTSGTTAKPKGVPRSQRNEFAASAAHVMQCQYGYGEATLGAMPMYHTMGLRSLLSMVIVGGKFVEMPVYNAEQAVELIESEGVTALYLVPTAFWALAATGQLDRVGPTVRKLAFAGAAMTSTLCEQLEQEIRPDVFVNHYGSSEVYTFAIEERASRKPGSAGRPGLYSRLRVVSPDPDAAHDPLPRGVVGEIVASLDSDEAFQGYWNRPDADAKAIRGRWYHTGDLGHLDEDGDLWVDGRVDDMIITGGENVHPIEVEDVLSRHPDVAEVAVVGLKDEKWGQAVTAFVVPARDDEDPTELARRLQEWTRNEAPLSQYKRPKKVLVISAIPKSPVGKILRRKLIAGDYTLRATKDDAGAPGRPAAPTGESVARP</sequence>
<dbReference type="SUPFAM" id="SSF56801">
    <property type="entry name" value="Acetyl-CoA synthetase-like"/>
    <property type="match status" value="1"/>
</dbReference>
<dbReference type="EMBL" id="WHPC01000001">
    <property type="protein sequence ID" value="MPV35489.1"/>
    <property type="molecule type" value="Genomic_DNA"/>
</dbReference>
<evidence type="ECO:0000256" key="1">
    <source>
        <dbReference type="SAM" id="MobiDB-lite"/>
    </source>
</evidence>
<dbReference type="RefSeq" id="WP_152193396.1">
    <property type="nucleotide sequence ID" value="NZ_VUKD01000001.1"/>
</dbReference>
<dbReference type="AlphaFoldDB" id="A0A6N7EBH4"/>
<dbReference type="InterPro" id="IPR050237">
    <property type="entry name" value="ATP-dep_AMP-bd_enzyme"/>
</dbReference>
<dbReference type="Pfam" id="PF00501">
    <property type="entry name" value="AMP-binding"/>
    <property type="match status" value="1"/>
</dbReference>
<protein>
    <submittedName>
        <fullName evidence="4">AMP-binding protein</fullName>
    </submittedName>
</protein>
<dbReference type="Gene3D" id="3.30.300.30">
    <property type="match status" value="1"/>
</dbReference>
<dbReference type="InterPro" id="IPR042099">
    <property type="entry name" value="ANL_N_sf"/>
</dbReference>
<gene>
    <name evidence="4" type="ORF">GB881_00245</name>
</gene>
<proteinExistence type="predicted"/>
<evidence type="ECO:0000259" key="2">
    <source>
        <dbReference type="Pfam" id="PF00501"/>
    </source>
</evidence>
<feature type="compositionally biased region" description="Low complexity" evidence="1">
    <location>
        <begin position="520"/>
        <end position="530"/>
    </location>
</feature>
<accession>A0A6N7EBH4</accession>
<dbReference type="Gene3D" id="3.40.50.12780">
    <property type="entry name" value="N-terminal domain of ligase-like"/>
    <property type="match status" value="1"/>
</dbReference>
<dbReference type="Proteomes" id="UP000437709">
    <property type="component" value="Unassembled WGS sequence"/>
</dbReference>
<dbReference type="OrthoDB" id="9803968at2"/>
<dbReference type="InterPro" id="IPR045851">
    <property type="entry name" value="AMP-bd_C_sf"/>
</dbReference>
<evidence type="ECO:0000259" key="3">
    <source>
        <dbReference type="Pfam" id="PF13193"/>
    </source>
</evidence>
<dbReference type="PANTHER" id="PTHR43767:SF12">
    <property type="entry name" value="AMP-DEPENDENT SYNTHETASE AND LIGASE"/>
    <property type="match status" value="1"/>
</dbReference>
<dbReference type="InterPro" id="IPR000873">
    <property type="entry name" value="AMP-dep_synth/lig_dom"/>
</dbReference>
<evidence type="ECO:0000313" key="5">
    <source>
        <dbReference type="Proteomes" id="UP000437709"/>
    </source>
</evidence>
<feature type="domain" description="AMP-dependent synthetase/ligase" evidence="2">
    <location>
        <begin position="8"/>
        <end position="369"/>
    </location>
</feature>
<reference evidence="4 5" key="1">
    <citation type="submission" date="2019-10" db="EMBL/GenBank/DDBJ databases">
        <title>Georgenia wutianyii sp. nov. and Georgenia yuyongxinii sp. nov. isolated from plateau pika (Ochotona curzoniae) in the Qinghai-Tibet plateau of China.</title>
        <authorList>
            <person name="Tian Z."/>
        </authorList>
    </citation>
    <scope>NUCLEOTIDE SEQUENCE [LARGE SCALE GENOMIC DNA]</scope>
    <source>
        <strain evidence="4 5">JCM 19765</strain>
    </source>
</reference>
<dbReference type="Pfam" id="PF13193">
    <property type="entry name" value="AMP-binding_C"/>
    <property type="match status" value="1"/>
</dbReference>
<dbReference type="InterPro" id="IPR025110">
    <property type="entry name" value="AMP-bd_C"/>
</dbReference>
<organism evidence="4 5">
    <name type="scientific">Georgenia subflava</name>
    <dbReference type="NCBI Taxonomy" id="1622177"/>
    <lineage>
        <taxon>Bacteria</taxon>
        <taxon>Bacillati</taxon>
        <taxon>Actinomycetota</taxon>
        <taxon>Actinomycetes</taxon>
        <taxon>Micrococcales</taxon>
        <taxon>Bogoriellaceae</taxon>
        <taxon>Georgenia</taxon>
    </lineage>
</organism>
<name>A0A6N7EBH4_9MICO</name>
<feature type="domain" description="AMP-binding enzyme C-terminal" evidence="3">
    <location>
        <begin position="419"/>
        <end position="499"/>
    </location>
</feature>
<comment type="caution">
    <text evidence="4">The sequence shown here is derived from an EMBL/GenBank/DDBJ whole genome shotgun (WGS) entry which is preliminary data.</text>
</comment>